<organism evidence="4 5">
    <name type="scientific">Musa troglodytarum</name>
    <name type="common">fe'i banana</name>
    <dbReference type="NCBI Taxonomy" id="320322"/>
    <lineage>
        <taxon>Eukaryota</taxon>
        <taxon>Viridiplantae</taxon>
        <taxon>Streptophyta</taxon>
        <taxon>Embryophyta</taxon>
        <taxon>Tracheophyta</taxon>
        <taxon>Spermatophyta</taxon>
        <taxon>Magnoliopsida</taxon>
        <taxon>Liliopsida</taxon>
        <taxon>Zingiberales</taxon>
        <taxon>Musaceae</taxon>
        <taxon>Musa</taxon>
    </lineage>
</organism>
<evidence type="ECO:0000256" key="3">
    <source>
        <dbReference type="ARBA" id="ARBA00023274"/>
    </source>
</evidence>
<keyword evidence="5" id="KW-1185">Reference proteome</keyword>
<evidence type="ECO:0000313" key="4">
    <source>
        <dbReference type="EMBL" id="URD98879.1"/>
    </source>
</evidence>
<dbReference type="PANTHER" id="PTHR36400">
    <property type="entry name" value="RIBOSOMAL PROTEIN L35"/>
    <property type="match status" value="1"/>
</dbReference>
<dbReference type="GO" id="GO:0005840">
    <property type="term" value="C:ribosome"/>
    <property type="evidence" value="ECO:0007669"/>
    <property type="project" value="UniProtKB-KW"/>
</dbReference>
<dbReference type="PANTHER" id="PTHR36400:SF1">
    <property type="entry name" value="RIBOSOMAL PROTEIN L35"/>
    <property type="match status" value="1"/>
</dbReference>
<dbReference type="GO" id="GO:0006412">
    <property type="term" value="P:translation"/>
    <property type="evidence" value="ECO:0007669"/>
    <property type="project" value="InterPro"/>
</dbReference>
<evidence type="ECO:0000256" key="2">
    <source>
        <dbReference type="ARBA" id="ARBA00022980"/>
    </source>
</evidence>
<dbReference type="InterPro" id="IPR021137">
    <property type="entry name" value="Ribosomal_bL35-like"/>
</dbReference>
<protein>
    <submittedName>
        <fullName evidence="4">Ribosomal protein L35</fullName>
    </submittedName>
</protein>
<dbReference type="EMBL" id="CP097506">
    <property type="protein sequence ID" value="URD98879.1"/>
    <property type="molecule type" value="Genomic_DNA"/>
</dbReference>
<keyword evidence="3" id="KW-0687">Ribonucleoprotein</keyword>
<gene>
    <name evidence="4" type="ORF">MUK42_29590</name>
</gene>
<reference evidence="4" key="1">
    <citation type="submission" date="2022-05" db="EMBL/GenBank/DDBJ databases">
        <title>The Musa troglodytarum L. genome provides insights into the mechanism of non-climacteric behaviour and enrichment of carotenoids.</title>
        <authorList>
            <person name="Wang J."/>
        </authorList>
    </citation>
    <scope>NUCLEOTIDE SEQUENCE</scope>
    <source>
        <tissue evidence="4">Leaf</tissue>
    </source>
</reference>
<dbReference type="SUPFAM" id="SSF143034">
    <property type="entry name" value="L35p-like"/>
    <property type="match status" value="1"/>
</dbReference>
<comment type="similarity">
    <text evidence="1">Belongs to the bacterial ribosomal protein bL35 family.</text>
</comment>
<dbReference type="GO" id="GO:0003735">
    <property type="term" value="F:structural constituent of ribosome"/>
    <property type="evidence" value="ECO:0007669"/>
    <property type="project" value="InterPro"/>
</dbReference>
<dbReference type="GO" id="GO:1990904">
    <property type="term" value="C:ribonucleoprotein complex"/>
    <property type="evidence" value="ECO:0007669"/>
    <property type="project" value="UniProtKB-KW"/>
</dbReference>
<evidence type="ECO:0000256" key="1">
    <source>
        <dbReference type="ARBA" id="ARBA00006598"/>
    </source>
</evidence>
<dbReference type="Pfam" id="PF01632">
    <property type="entry name" value="Ribosomal_L35p"/>
    <property type="match status" value="1"/>
</dbReference>
<accession>A0A9E7K0C1</accession>
<evidence type="ECO:0000313" key="5">
    <source>
        <dbReference type="Proteomes" id="UP001055439"/>
    </source>
</evidence>
<name>A0A9E7K0C1_9LILI</name>
<dbReference type="AlphaFoldDB" id="A0A9E7K0C1"/>
<dbReference type="Proteomes" id="UP001055439">
    <property type="component" value="Chromosome 4"/>
</dbReference>
<proteinExistence type="inferred from homology"/>
<dbReference type="EMBL" id="CP097506">
    <property type="protein sequence ID" value="URD98878.1"/>
    <property type="molecule type" value="Genomic_DNA"/>
</dbReference>
<sequence length="193" mass="22014">MLGRINFVWSGLYFVAREGGERTGSFFSPEATTMQARWFASLGRHLLSSSRPAFAPFPHRCLPSVALPVDPSIRKPVISDFISAALRDRPPVLGFHTPSPLLLATQSRFYAVKDRSRAPRTPVTSKVKKYKIKSYSSFKFRFRTLNDGRIRRWKAGKRHNAHLKSKEAKRRLRRPGIVHAAYAKVMKKLNFCA</sequence>
<dbReference type="InterPro" id="IPR037229">
    <property type="entry name" value="Ribosomal_bL35_sf"/>
</dbReference>
<dbReference type="Gene3D" id="4.10.410.60">
    <property type="match status" value="1"/>
</dbReference>
<keyword evidence="2 4" id="KW-0689">Ribosomal protein</keyword>